<feature type="signal peptide" evidence="7">
    <location>
        <begin position="1"/>
        <end position="16"/>
    </location>
</feature>
<proteinExistence type="inferred from homology"/>
<dbReference type="GO" id="GO:0004252">
    <property type="term" value="F:serine-type endopeptidase activity"/>
    <property type="evidence" value="ECO:0007669"/>
    <property type="project" value="InterPro"/>
</dbReference>
<dbReference type="PROSITE" id="PS00134">
    <property type="entry name" value="TRYPSIN_HIS"/>
    <property type="match status" value="1"/>
</dbReference>
<dbReference type="InterPro" id="IPR050430">
    <property type="entry name" value="Peptidase_S1"/>
</dbReference>
<dbReference type="AlphaFoldDB" id="A0AAN6M391"/>
<dbReference type="PROSITE" id="PS50240">
    <property type="entry name" value="TRYPSIN_DOM"/>
    <property type="match status" value="1"/>
</dbReference>
<evidence type="ECO:0000256" key="7">
    <source>
        <dbReference type="SAM" id="SignalP"/>
    </source>
</evidence>
<feature type="domain" description="Peptidase S1" evidence="8">
    <location>
        <begin position="31"/>
        <end position="253"/>
    </location>
</feature>
<dbReference type="InterPro" id="IPR043504">
    <property type="entry name" value="Peptidase_S1_PA_chymotrypsin"/>
</dbReference>
<evidence type="ECO:0000256" key="6">
    <source>
        <dbReference type="RuleBase" id="RU363034"/>
    </source>
</evidence>
<dbReference type="Pfam" id="PF00089">
    <property type="entry name" value="Trypsin"/>
    <property type="match status" value="1"/>
</dbReference>
<accession>A0AAN6M391</accession>
<comment type="caution">
    <text evidence="9">The sequence shown here is derived from an EMBL/GenBank/DDBJ whole genome shotgun (WGS) entry which is preliminary data.</text>
</comment>
<dbReference type="Proteomes" id="UP001280581">
    <property type="component" value="Unassembled WGS sequence"/>
</dbReference>
<dbReference type="CDD" id="cd00190">
    <property type="entry name" value="Tryp_SPc"/>
    <property type="match status" value="1"/>
</dbReference>
<evidence type="ECO:0000256" key="1">
    <source>
        <dbReference type="ARBA" id="ARBA00007664"/>
    </source>
</evidence>
<keyword evidence="7" id="KW-0732">Signal</keyword>
<dbReference type="PANTHER" id="PTHR24276">
    <property type="entry name" value="POLYSERASE-RELATED"/>
    <property type="match status" value="1"/>
</dbReference>
<evidence type="ECO:0000256" key="5">
    <source>
        <dbReference type="ARBA" id="ARBA00023157"/>
    </source>
</evidence>
<dbReference type="PRINTS" id="PR00722">
    <property type="entry name" value="CHYMOTRYPSIN"/>
</dbReference>
<dbReference type="InterPro" id="IPR001254">
    <property type="entry name" value="Trypsin_dom"/>
</dbReference>
<evidence type="ECO:0000259" key="8">
    <source>
        <dbReference type="PROSITE" id="PS50240"/>
    </source>
</evidence>
<reference evidence="9 10" key="1">
    <citation type="submission" date="2021-02" db="EMBL/GenBank/DDBJ databases">
        <title>Genome assembly of Pseudopithomyces chartarum.</title>
        <authorList>
            <person name="Jauregui R."/>
            <person name="Singh J."/>
            <person name="Voisey C."/>
        </authorList>
    </citation>
    <scope>NUCLEOTIDE SEQUENCE [LARGE SCALE GENOMIC DNA]</scope>
    <source>
        <strain evidence="9 10">AGR01</strain>
    </source>
</reference>
<keyword evidence="3 6" id="KW-0378">Hydrolase</keyword>
<sequence length="253" mass="25389">MQLKNILLALPALAAAAPTPEAEPQDLSVQIVGGSTASAGQFPYIVTVLRSGSLYCGGSLVNGNTVITAAHCATLGASSYTVRAGSLNWASGGVTARVSQVIRNPAYSGNNNDIAIFKLATTIPTSSTISYVSLPAAGSDPAAGSSSTVAGWGATSEGGASSSTLRYVDVPIVSRATCQSQYGASSITTNMVCAAETAGGQDSCQGDSGGPLVPTGSKTLIGVVSFGNGCARRGYAGVYTRVSTQLSFINQYL</sequence>
<dbReference type="SMART" id="SM00020">
    <property type="entry name" value="Tryp_SPc"/>
    <property type="match status" value="1"/>
</dbReference>
<keyword evidence="10" id="KW-1185">Reference proteome</keyword>
<dbReference type="EMBL" id="WVTA01000002">
    <property type="protein sequence ID" value="KAK3215560.1"/>
    <property type="molecule type" value="Genomic_DNA"/>
</dbReference>
<dbReference type="PANTHER" id="PTHR24276:SF98">
    <property type="entry name" value="FI18310P1-RELATED"/>
    <property type="match status" value="1"/>
</dbReference>
<evidence type="ECO:0000313" key="10">
    <source>
        <dbReference type="Proteomes" id="UP001280581"/>
    </source>
</evidence>
<organism evidence="9 10">
    <name type="scientific">Pseudopithomyces chartarum</name>
    <dbReference type="NCBI Taxonomy" id="1892770"/>
    <lineage>
        <taxon>Eukaryota</taxon>
        <taxon>Fungi</taxon>
        <taxon>Dikarya</taxon>
        <taxon>Ascomycota</taxon>
        <taxon>Pezizomycotina</taxon>
        <taxon>Dothideomycetes</taxon>
        <taxon>Pleosporomycetidae</taxon>
        <taxon>Pleosporales</taxon>
        <taxon>Massarineae</taxon>
        <taxon>Didymosphaeriaceae</taxon>
        <taxon>Pseudopithomyces</taxon>
    </lineage>
</organism>
<keyword evidence="4 6" id="KW-0720">Serine protease</keyword>
<dbReference type="InterPro" id="IPR001314">
    <property type="entry name" value="Peptidase_S1A"/>
</dbReference>
<evidence type="ECO:0000256" key="4">
    <source>
        <dbReference type="ARBA" id="ARBA00022825"/>
    </source>
</evidence>
<evidence type="ECO:0000313" key="9">
    <source>
        <dbReference type="EMBL" id="KAK3215560.1"/>
    </source>
</evidence>
<dbReference type="GO" id="GO:0006508">
    <property type="term" value="P:proteolysis"/>
    <property type="evidence" value="ECO:0007669"/>
    <property type="project" value="UniProtKB-KW"/>
</dbReference>
<feature type="chain" id="PRO_5042969944" description="Peptidase S1 domain-containing protein" evidence="7">
    <location>
        <begin position="17"/>
        <end position="253"/>
    </location>
</feature>
<evidence type="ECO:0000256" key="2">
    <source>
        <dbReference type="ARBA" id="ARBA00022670"/>
    </source>
</evidence>
<dbReference type="InterPro" id="IPR009003">
    <property type="entry name" value="Peptidase_S1_PA"/>
</dbReference>
<dbReference type="InterPro" id="IPR033116">
    <property type="entry name" value="TRYPSIN_SER"/>
</dbReference>
<dbReference type="PROSITE" id="PS00135">
    <property type="entry name" value="TRYPSIN_SER"/>
    <property type="match status" value="1"/>
</dbReference>
<name>A0AAN6M391_9PLEO</name>
<comment type="similarity">
    <text evidence="1">Belongs to the peptidase S1 family.</text>
</comment>
<protein>
    <recommendedName>
        <fullName evidence="8">Peptidase S1 domain-containing protein</fullName>
    </recommendedName>
</protein>
<keyword evidence="2 6" id="KW-0645">Protease</keyword>
<evidence type="ECO:0000256" key="3">
    <source>
        <dbReference type="ARBA" id="ARBA00022801"/>
    </source>
</evidence>
<gene>
    <name evidence="9" type="ORF">GRF29_8g403557</name>
</gene>
<dbReference type="Gene3D" id="2.40.10.10">
    <property type="entry name" value="Trypsin-like serine proteases"/>
    <property type="match status" value="2"/>
</dbReference>
<dbReference type="InterPro" id="IPR018114">
    <property type="entry name" value="TRYPSIN_HIS"/>
</dbReference>
<keyword evidence="5" id="KW-1015">Disulfide bond</keyword>
<dbReference type="SUPFAM" id="SSF50494">
    <property type="entry name" value="Trypsin-like serine proteases"/>
    <property type="match status" value="1"/>
</dbReference>
<dbReference type="FunFam" id="2.40.10.10:FF:000077">
    <property type="entry name" value="Predicted protein"/>
    <property type="match status" value="1"/>
</dbReference>